<sequence length="184" mass="21165">TKLLQIASLPFQYLGVPVFKSKPKDFHLQPLADKVKSKLSSWKASLLSIAGRVQLVKSVVQGMLIHCISIYNWPASIIKDIEKWIRNFIWSGHVNKKKLVTVAWKNVCKPYSEGDLGLSSLSCLNEAANMKLCWDLLHSEDFWAVLLRIRVLRHRRATDYHVSSSIWNTIKHQYSNIIKSLCYD</sequence>
<dbReference type="PANTHER" id="PTHR33116">
    <property type="entry name" value="REVERSE TRANSCRIPTASE ZINC-BINDING DOMAIN-CONTAINING PROTEIN-RELATED-RELATED"/>
    <property type="match status" value="1"/>
</dbReference>
<accession>A0A2K3KVV2</accession>
<organism evidence="1 2">
    <name type="scientific">Trifolium pratense</name>
    <name type="common">Red clover</name>
    <dbReference type="NCBI Taxonomy" id="57577"/>
    <lineage>
        <taxon>Eukaryota</taxon>
        <taxon>Viridiplantae</taxon>
        <taxon>Streptophyta</taxon>
        <taxon>Embryophyta</taxon>
        <taxon>Tracheophyta</taxon>
        <taxon>Spermatophyta</taxon>
        <taxon>Magnoliopsida</taxon>
        <taxon>eudicotyledons</taxon>
        <taxon>Gunneridae</taxon>
        <taxon>Pentapetalae</taxon>
        <taxon>rosids</taxon>
        <taxon>fabids</taxon>
        <taxon>Fabales</taxon>
        <taxon>Fabaceae</taxon>
        <taxon>Papilionoideae</taxon>
        <taxon>50 kb inversion clade</taxon>
        <taxon>NPAAA clade</taxon>
        <taxon>Hologalegina</taxon>
        <taxon>IRL clade</taxon>
        <taxon>Trifolieae</taxon>
        <taxon>Trifolium</taxon>
    </lineage>
</organism>
<gene>
    <name evidence="1" type="ORF">L195_g057350</name>
</gene>
<reference evidence="1 2" key="1">
    <citation type="journal article" date="2014" name="Am. J. Bot.">
        <title>Genome assembly and annotation for red clover (Trifolium pratense; Fabaceae).</title>
        <authorList>
            <person name="Istvanek J."/>
            <person name="Jaros M."/>
            <person name="Krenek A."/>
            <person name="Repkova J."/>
        </authorList>
    </citation>
    <scope>NUCLEOTIDE SEQUENCE [LARGE SCALE GENOMIC DNA]</scope>
    <source>
        <strain evidence="2">cv. Tatra</strain>
        <tissue evidence="1">Young leaves</tissue>
    </source>
</reference>
<comment type="caution">
    <text evidence="1">The sequence shown here is derived from an EMBL/GenBank/DDBJ whole genome shotgun (WGS) entry which is preliminary data.</text>
</comment>
<reference evidence="1 2" key="2">
    <citation type="journal article" date="2017" name="Front. Plant Sci.">
        <title>Gene Classification and Mining of Molecular Markers Useful in Red Clover (Trifolium pratense) Breeding.</title>
        <authorList>
            <person name="Istvanek J."/>
            <person name="Dluhosova J."/>
            <person name="Dluhos P."/>
            <person name="Patkova L."/>
            <person name="Nedelnik J."/>
            <person name="Repkova J."/>
        </authorList>
    </citation>
    <scope>NUCLEOTIDE SEQUENCE [LARGE SCALE GENOMIC DNA]</scope>
    <source>
        <strain evidence="2">cv. Tatra</strain>
        <tissue evidence="1">Young leaves</tissue>
    </source>
</reference>
<evidence type="ECO:0000313" key="1">
    <source>
        <dbReference type="EMBL" id="PNX70395.1"/>
    </source>
</evidence>
<dbReference type="Proteomes" id="UP000236291">
    <property type="component" value="Unassembled WGS sequence"/>
</dbReference>
<dbReference type="AlphaFoldDB" id="A0A2K3KVV2"/>
<evidence type="ECO:0000313" key="2">
    <source>
        <dbReference type="Proteomes" id="UP000236291"/>
    </source>
</evidence>
<name>A0A2K3KVV2_TRIPR</name>
<feature type="non-terminal residue" evidence="1">
    <location>
        <position position="1"/>
    </location>
</feature>
<proteinExistence type="predicted"/>
<dbReference type="EMBL" id="ASHM01113064">
    <property type="protein sequence ID" value="PNX70395.1"/>
    <property type="molecule type" value="Genomic_DNA"/>
</dbReference>
<protein>
    <submittedName>
        <fullName evidence="1">Uncharacterized protein</fullName>
    </submittedName>
</protein>
<dbReference type="STRING" id="57577.A0A2K3KVV2"/>
<dbReference type="PANTHER" id="PTHR33116:SF80">
    <property type="entry name" value="REVERSE TRANSCRIPTASE ZINC-BINDING DOMAIN-CONTAINING PROTEIN"/>
    <property type="match status" value="1"/>
</dbReference>